<dbReference type="AlphaFoldDB" id="A0A9N9A980"/>
<feature type="compositionally biased region" description="Basic and acidic residues" evidence="1">
    <location>
        <begin position="23"/>
        <end position="41"/>
    </location>
</feature>
<keyword evidence="3" id="KW-1185">Reference proteome</keyword>
<comment type="caution">
    <text evidence="2">The sequence shown here is derived from an EMBL/GenBank/DDBJ whole genome shotgun (WGS) entry which is preliminary data.</text>
</comment>
<proteinExistence type="predicted"/>
<protein>
    <submittedName>
        <fullName evidence="2">3793_t:CDS:1</fullName>
    </submittedName>
</protein>
<sequence length="272" mass="31636">MHDGLKRGPAERIARLIKDIKDEEQKREKKRKAKEEREYTEPAKQNAPLLEKIRAVTSHCYTGYGLPEVYKDTKSHSAVKTWFRLQLVNINNSWKTLGLALSRYNNFHFKLCNTVVLFLDEFDKLLKAESNVRSEVLETFCSIRNSSDTFEIHSIVAIEYNNFFRANFLADIDFEPKKVVRDIELAEFLAAEGVLFSGNETETFMISSPLVRWLILQRAISNVYSFCPQVENPFHLSSRTLDILGILKQVVRMFDKKIINLAYDHSRQHLCL</sequence>
<gene>
    <name evidence="2" type="ORF">AGERDE_LOCUS5283</name>
</gene>
<organism evidence="2 3">
    <name type="scientific">Ambispora gerdemannii</name>
    <dbReference type="NCBI Taxonomy" id="144530"/>
    <lineage>
        <taxon>Eukaryota</taxon>
        <taxon>Fungi</taxon>
        <taxon>Fungi incertae sedis</taxon>
        <taxon>Mucoromycota</taxon>
        <taxon>Glomeromycotina</taxon>
        <taxon>Glomeromycetes</taxon>
        <taxon>Archaeosporales</taxon>
        <taxon>Ambisporaceae</taxon>
        <taxon>Ambispora</taxon>
    </lineage>
</organism>
<evidence type="ECO:0000313" key="2">
    <source>
        <dbReference type="EMBL" id="CAG8521960.1"/>
    </source>
</evidence>
<feature type="region of interest" description="Disordered" evidence="1">
    <location>
        <begin position="23"/>
        <end position="43"/>
    </location>
</feature>
<dbReference type="OrthoDB" id="10603974at2759"/>
<dbReference type="EMBL" id="CAJVPL010000695">
    <property type="protein sequence ID" value="CAG8521960.1"/>
    <property type="molecule type" value="Genomic_DNA"/>
</dbReference>
<name>A0A9N9A980_9GLOM</name>
<evidence type="ECO:0000256" key="1">
    <source>
        <dbReference type="SAM" id="MobiDB-lite"/>
    </source>
</evidence>
<accession>A0A9N9A980</accession>
<dbReference type="Proteomes" id="UP000789831">
    <property type="component" value="Unassembled WGS sequence"/>
</dbReference>
<reference evidence="2" key="1">
    <citation type="submission" date="2021-06" db="EMBL/GenBank/DDBJ databases">
        <authorList>
            <person name="Kallberg Y."/>
            <person name="Tangrot J."/>
            <person name="Rosling A."/>
        </authorList>
    </citation>
    <scope>NUCLEOTIDE SEQUENCE</scope>
    <source>
        <strain evidence="2">MT106</strain>
    </source>
</reference>
<evidence type="ECO:0000313" key="3">
    <source>
        <dbReference type="Proteomes" id="UP000789831"/>
    </source>
</evidence>